<gene>
    <name evidence="1" type="ORF">CGI_10016583</name>
</gene>
<dbReference type="FunCoup" id="K1QPG3">
    <property type="interactions" value="31"/>
</dbReference>
<dbReference type="PROSITE" id="PS50041">
    <property type="entry name" value="C_TYPE_LECTIN_2"/>
    <property type="match status" value="1"/>
</dbReference>
<protein>
    <submittedName>
        <fullName evidence="1">Aggrecan core protein</fullName>
    </submittedName>
</protein>
<dbReference type="SUPFAM" id="SSF56436">
    <property type="entry name" value="C-type lectin-like"/>
    <property type="match status" value="1"/>
</dbReference>
<dbReference type="InterPro" id="IPR001304">
    <property type="entry name" value="C-type_lectin-like"/>
</dbReference>
<dbReference type="InterPro" id="IPR016186">
    <property type="entry name" value="C-type_lectin-like/link_sf"/>
</dbReference>
<dbReference type="PANTHER" id="PTHR22803">
    <property type="entry name" value="MANNOSE, PHOSPHOLIPASE, LECTIN RECEPTOR RELATED"/>
    <property type="match status" value="1"/>
</dbReference>
<dbReference type="SMART" id="SM00034">
    <property type="entry name" value="CLECT"/>
    <property type="match status" value="1"/>
</dbReference>
<sequence>MYDCRDYVDCYNIVCLSVVVLSVCLCDCGVGWAELNGECIYFSHDKHTWSDARTKCHNMNRSYLVTIDNQPKADYINKFLSTLHHFRQVGYWLGGNDYIVEGQWRWSETGTGLGDFTQWGPGYPDGNRTHDCMLQVFNGETSMWIDSNYMKYETWFNVRNYTETLP</sequence>
<dbReference type="EMBL" id="JH817043">
    <property type="protein sequence ID" value="EKC32989.1"/>
    <property type="molecule type" value="Genomic_DNA"/>
</dbReference>
<dbReference type="InterPro" id="IPR050111">
    <property type="entry name" value="C-type_lectin/snaclec_domain"/>
</dbReference>
<dbReference type="InParanoid" id="K1QPG3"/>
<name>K1QPG3_MAGGI</name>
<dbReference type="AlphaFoldDB" id="K1QPG3"/>
<accession>K1QPG3</accession>
<dbReference type="CDD" id="cd00037">
    <property type="entry name" value="CLECT"/>
    <property type="match status" value="1"/>
</dbReference>
<dbReference type="Gene3D" id="3.10.100.10">
    <property type="entry name" value="Mannose-Binding Protein A, subunit A"/>
    <property type="match status" value="1"/>
</dbReference>
<organism evidence="1">
    <name type="scientific">Magallana gigas</name>
    <name type="common">Pacific oyster</name>
    <name type="synonym">Crassostrea gigas</name>
    <dbReference type="NCBI Taxonomy" id="29159"/>
    <lineage>
        <taxon>Eukaryota</taxon>
        <taxon>Metazoa</taxon>
        <taxon>Spiralia</taxon>
        <taxon>Lophotrochozoa</taxon>
        <taxon>Mollusca</taxon>
        <taxon>Bivalvia</taxon>
        <taxon>Autobranchia</taxon>
        <taxon>Pteriomorphia</taxon>
        <taxon>Ostreida</taxon>
        <taxon>Ostreoidea</taxon>
        <taxon>Ostreidae</taxon>
        <taxon>Magallana</taxon>
    </lineage>
</organism>
<evidence type="ECO:0000313" key="1">
    <source>
        <dbReference type="EMBL" id="EKC32989.1"/>
    </source>
</evidence>
<reference evidence="1" key="1">
    <citation type="journal article" date="2012" name="Nature">
        <title>The oyster genome reveals stress adaptation and complexity of shell formation.</title>
        <authorList>
            <person name="Zhang G."/>
            <person name="Fang X."/>
            <person name="Guo X."/>
            <person name="Li L."/>
            <person name="Luo R."/>
            <person name="Xu F."/>
            <person name="Yang P."/>
            <person name="Zhang L."/>
            <person name="Wang X."/>
            <person name="Qi H."/>
            <person name="Xiong Z."/>
            <person name="Que H."/>
            <person name="Xie Y."/>
            <person name="Holland P.W."/>
            <person name="Paps J."/>
            <person name="Zhu Y."/>
            <person name="Wu F."/>
            <person name="Chen Y."/>
            <person name="Wang J."/>
            <person name="Peng C."/>
            <person name="Meng J."/>
            <person name="Yang L."/>
            <person name="Liu J."/>
            <person name="Wen B."/>
            <person name="Zhang N."/>
            <person name="Huang Z."/>
            <person name="Zhu Q."/>
            <person name="Feng Y."/>
            <person name="Mount A."/>
            <person name="Hedgecock D."/>
            <person name="Xu Z."/>
            <person name="Liu Y."/>
            <person name="Domazet-Loso T."/>
            <person name="Du Y."/>
            <person name="Sun X."/>
            <person name="Zhang S."/>
            <person name="Liu B."/>
            <person name="Cheng P."/>
            <person name="Jiang X."/>
            <person name="Li J."/>
            <person name="Fan D."/>
            <person name="Wang W."/>
            <person name="Fu W."/>
            <person name="Wang T."/>
            <person name="Wang B."/>
            <person name="Zhang J."/>
            <person name="Peng Z."/>
            <person name="Li Y."/>
            <person name="Li N."/>
            <person name="Wang J."/>
            <person name="Chen M."/>
            <person name="He Y."/>
            <person name="Tan F."/>
            <person name="Song X."/>
            <person name="Zheng Q."/>
            <person name="Huang R."/>
            <person name="Yang H."/>
            <person name="Du X."/>
            <person name="Chen L."/>
            <person name="Yang M."/>
            <person name="Gaffney P.M."/>
            <person name="Wang S."/>
            <person name="Luo L."/>
            <person name="She Z."/>
            <person name="Ming Y."/>
            <person name="Huang W."/>
            <person name="Zhang S."/>
            <person name="Huang B."/>
            <person name="Zhang Y."/>
            <person name="Qu T."/>
            <person name="Ni P."/>
            <person name="Miao G."/>
            <person name="Wang J."/>
            <person name="Wang Q."/>
            <person name="Steinberg C.E."/>
            <person name="Wang H."/>
            <person name="Li N."/>
            <person name="Qian L."/>
            <person name="Zhang G."/>
            <person name="Li Y."/>
            <person name="Yang H."/>
            <person name="Liu X."/>
            <person name="Wang J."/>
            <person name="Yin Y."/>
            <person name="Wang J."/>
        </authorList>
    </citation>
    <scope>NUCLEOTIDE SEQUENCE [LARGE SCALE GENOMIC DNA]</scope>
    <source>
        <strain evidence="1">05x7-T-G4-1.051#20</strain>
    </source>
</reference>
<proteinExistence type="predicted"/>
<dbReference type="InterPro" id="IPR016187">
    <property type="entry name" value="CTDL_fold"/>
</dbReference>
<dbReference type="Pfam" id="PF00059">
    <property type="entry name" value="Lectin_C"/>
    <property type="match status" value="1"/>
</dbReference>
<dbReference type="HOGENOM" id="CLU_049894_10_1_1"/>